<comment type="caution">
    <text evidence="8">The sequence shown here is derived from an EMBL/GenBank/DDBJ whole genome shotgun (WGS) entry which is preliminary data.</text>
</comment>
<keyword evidence="3 7" id="KW-0812">Transmembrane</keyword>
<sequence>MSARLFSLEERKLAVRRLRDNMTGVESKKFKRSQFIEALMDVKIWIFMLMGAALYVTNGGVTAFGAQIVKSFGYSSLKTILMLTPGGATTAISIYITGWIAARWKNSRTLLIPITCMPVMVGAIVIWKYDWSHRGPLLVGYYLLAIFGAPYVLLLSLSTANVAGHTKKTFSAAAIFVGYNIGNIVAPYLIDTTTRAQHYPKAWISIIVVMVFSSVASLVLRAMYIAENRKRDNTAQPEVKKNGYDDEKSEEVERLSDREVEGAAWSDLTDKQNPYFRYVY</sequence>
<feature type="transmembrane region" description="Helical" evidence="7">
    <location>
        <begin position="139"/>
        <end position="157"/>
    </location>
</feature>
<gene>
    <name evidence="8" type="ORF">BN14_00304</name>
</gene>
<accession>M5BIK6</accession>
<protein>
    <submittedName>
        <fullName evidence="8">Putative transporter C757,13</fullName>
    </submittedName>
</protein>
<dbReference type="Gene3D" id="1.20.1250.20">
    <property type="entry name" value="MFS general substrate transporter like domains"/>
    <property type="match status" value="1"/>
</dbReference>
<dbReference type="HOGENOM" id="CLU_001265_0_5_1"/>
<proteinExistence type="predicted"/>
<dbReference type="GO" id="GO:0016020">
    <property type="term" value="C:membrane"/>
    <property type="evidence" value="ECO:0007669"/>
    <property type="project" value="UniProtKB-SubCell"/>
</dbReference>
<name>M5BIK6_THACB</name>
<evidence type="ECO:0000256" key="3">
    <source>
        <dbReference type="ARBA" id="ARBA00022692"/>
    </source>
</evidence>
<comment type="subcellular location">
    <subcellularLocation>
        <location evidence="1">Membrane</location>
        <topology evidence="1">Multi-pass membrane protein</topology>
    </subcellularLocation>
</comment>
<feature type="transmembrane region" description="Helical" evidence="7">
    <location>
        <begin position="80"/>
        <end position="102"/>
    </location>
</feature>
<dbReference type="EMBL" id="CAOJ01000372">
    <property type="protein sequence ID" value="CCO26284.1"/>
    <property type="molecule type" value="Genomic_DNA"/>
</dbReference>
<evidence type="ECO:0000256" key="7">
    <source>
        <dbReference type="SAM" id="Phobius"/>
    </source>
</evidence>
<feature type="transmembrane region" description="Helical" evidence="7">
    <location>
        <begin position="109"/>
        <end position="127"/>
    </location>
</feature>
<evidence type="ECO:0000256" key="6">
    <source>
        <dbReference type="SAM" id="MobiDB-lite"/>
    </source>
</evidence>
<dbReference type="Proteomes" id="UP000012065">
    <property type="component" value="Unassembled WGS sequence"/>
</dbReference>
<reference evidence="8 9" key="1">
    <citation type="journal article" date="2013" name="J. Biotechnol.">
        <title>Establishment and interpretation of the genome sequence of the phytopathogenic fungus Rhizoctonia solani AG1-IB isolate 7/3/14.</title>
        <authorList>
            <person name="Wibberg D.W."/>
            <person name="Jelonek L.J."/>
            <person name="Rupp O.R."/>
            <person name="Hennig M.H."/>
            <person name="Eikmeyer F.E."/>
            <person name="Goesmann A.G."/>
            <person name="Hartmann A.H."/>
            <person name="Borriss R.B."/>
            <person name="Grosch R.G."/>
            <person name="Puehler A.P."/>
            <person name="Schlueter A.S."/>
        </authorList>
    </citation>
    <scope>NUCLEOTIDE SEQUENCE [LARGE SCALE GENOMIC DNA]</scope>
    <source>
        <strain evidence="9">AG1-IB / isolate 7/3/14</strain>
    </source>
</reference>
<evidence type="ECO:0000256" key="5">
    <source>
        <dbReference type="ARBA" id="ARBA00023136"/>
    </source>
</evidence>
<dbReference type="PANTHER" id="PTHR43791">
    <property type="entry name" value="PERMEASE-RELATED"/>
    <property type="match status" value="1"/>
</dbReference>
<feature type="transmembrane region" description="Helical" evidence="7">
    <location>
        <begin position="169"/>
        <end position="190"/>
    </location>
</feature>
<feature type="transmembrane region" description="Helical" evidence="7">
    <location>
        <begin position="202"/>
        <end position="224"/>
    </location>
</feature>
<dbReference type="SUPFAM" id="SSF103473">
    <property type="entry name" value="MFS general substrate transporter"/>
    <property type="match status" value="1"/>
</dbReference>
<evidence type="ECO:0000256" key="4">
    <source>
        <dbReference type="ARBA" id="ARBA00022989"/>
    </source>
</evidence>
<dbReference type="GO" id="GO:0022857">
    <property type="term" value="F:transmembrane transporter activity"/>
    <property type="evidence" value="ECO:0007669"/>
    <property type="project" value="TreeGrafter"/>
</dbReference>
<dbReference type="PANTHER" id="PTHR43791:SF55">
    <property type="entry name" value="TRANSPORTER, PUTATIVE (AFU_ORTHOLOGUE AFUA_6G01820)-RELATED"/>
    <property type="match status" value="1"/>
</dbReference>
<evidence type="ECO:0000256" key="1">
    <source>
        <dbReference type="ARBA" id="ARBA00004141"/>
    </source>
</evidence>
<evidence type="ECO:0000256" key="2">
    <source>
        <dbReference type="ARBA" id="ARBA00022448"/>
    </source>
</evidence>
<dbReference type="AlphaFoldDB" id="M5BIK6"/>
<keyword evidence="5 7" id="KW-0472">Membrane</keyword>
<organism evidence="8 9">
    <name type="scientific">Thanatephorus cucumeris (strain AG1-IB / isolate 7/3/14)</name>
    <name type="common">Lettuce bottom rot fungus</name>
    <name type="synonym">Rhizoctonia solani</name>
    <dbReference type="NCBI Taxonomy" id="1108050"/>
    <lineage>
        <taxon>Eukaryota</taxon>
        <taxon>Fungi</taxon>
        <taxon>Dikarya</taxon>
        <taxon>Basidiomycota</taxon>
        <taxon>Agaricomycotina</taxon>
        <taxon>Agaricomycetes</taxon>
        <taxon>Cantharellales</taxon>
        <taxon>Ceratobasidiaceae</taxon>
        <taxon>Rhizoctonia</taxon>
        <taxon>Rhizoctonia solani AG-1</taxon>
    </lineage>
</organism>
<feature type="region of interest" description="Disordered" evidence="6">
    <location>
        <begin position="235"/>
        <end position="255"/>
    </location>
</feature>
<keyword evidence="2" id="KW-0813">Transport</keyword>
<feature type="transmembrane region" description="Helical" evidence="7">
    <location>
        <begin position="44"/>
        <end position="68"/>
    </location>
</feature>
<evidence type="ECO:0000313" key="9">
    <source>
        <dbReference type="Proteomes" id="UP000012065"/>
    </source>
</evidence>
<dbReference type="InterPro" id="IPR036259">
    <property type="entry name" value="MFS_trans_sf"/>
</dbReference>
<keyword evidence="4 7" id="KW-1133">Transmembrane helix</keyword>
<evidence type="ECO:0000313" key="8">
    <source>
        <dbReference type="EMBL" id="CCO26284.1"/>
    </source>
</evidence>